<evidence type="ECO:0000313" key="2">
    <source>
        <dbReference type="EMBL" id="MCJ8209926.1"/>
    </source>
</evidence>
<reference evidence="2" key="1">
    <citation type="submission" date="2022-04" db="EMBL/GenBank/DDBJ databases">
        <title>Mucilaginibacter sp. RS28 isolated from freshwater.</title>
        <authorList>
            <person name="Ko S.-R."/>
        </authorList>
    </citation>
    <scope>NUCLEOTIDE SEQUENCE</scope>
    <source>
        <strain evidence="2">RS28</strain>
    </source>
</reference>
<feature type="chain" id="PRO_5040776150" evidence="1">
    <location>
        <begin position="22"/>
        <end position="519"/>
    </location>
</feature>
<dbReference type="Gene3D" id="1.25.40.390">
    <property type="match status" value="1"/>
</dbReference>
<dbReference type="RefSeq" id="WP_245129753.1">
    <property type="nucleotide sequence ID" value="NZ_JALJEJ010000003.1"/>
</dbReference>
<comment type="caution">
    <text evidence="2">The sequence shown here is derived from an EMBL/GenBank/DDBJ whole genome shotgun (WGS) entry which is preliminary data.</text>
</comment>
<dbReference type="EMBL" id="JALJEJ010000003">
    <property type="protein sequence ID" value="MCJ8209926.1"/>
    <property type="molecule type" value="Genomic_DNA"/>
</dbReference>
<keyword evidence="3" id="KW-1185">Reference proteome</keyword>
<dbReference type="AlphaFoldDB" id="A0A9X2B8Y8"/>
<accession>A0A9X2B8Y8</accession>
<feature type="signal peptide" evidence="1">
    <location>
        <begin position="1"/>
        <end position="21"/>
    </location>
</feature>
<dbReference type="Pfam" id="PF12771">
    <property type="entry name" value="SusD-like_2"/>
    <property type="match status" value="1"/>
</dbReference>
<dbReference type="Proteomes" id="UP001139450">
    <property type="component" value="Unassembled WGS sequence"/>
</dbReference>
<dbReference type="PROSITE" id="PS51257">
    <property type="entry name" value="PROKAR_LIPOPROTEIN"/>
    <property type="match status" value="1"/>
</dbReference>
<keyword evidence="1" id="KW-0732">Signal</keyword>
<evidence type="ECO:0000256" key="1">
    <source>
        <dbReference type="SAM" id="SignalP"/>
    </source>
</evidence>
<dbReference type="SUPFAM" id="SSF48452">
    <property type="entry name" value="TPR-like"/>
    <property type="match status" value="1"/>
</dbReference>
<evidence type="ECO:0000313" key="3">
    <source>
        <dbReference type="Proteomes" id="UP001139450"/>
    </source>
</evidence>
<dbReference type="InterPro" id="IPR011990">
    <property type="entry name" value="TPR-like_helical_dom_sf"/>
</dbReference>
<sequence length="519" mass="58065">MKSTRYRVIGAVMLLAMVLQACTKDFQNINTDPVNTPNALPQQLLAPALVATLSANMSRNRSFDNELMQVTVSQTDDEGAIFRYEYRNTVSDGLWNAWYLQLTNFKDIYKKASDPLTQNKSYQGISLICQAWIYSLLTDTYGDVPYSESNLGRDSAIYEPKFDKQKDIYLGIFQQLEAANTLLSANTAITPNSDPVFNGNVSRWRKFGNSLYLRLLIKLADKAEVASDVQSKIKQMVDTSPSTYPVMASNDDAAILKWTGGVYTSPYQTIREQDWRQPAIGSFFIGHLVDWNDPRINITQYGTSGFNRWGIAQGPGGFAGVPSGYSPGGGSTKQSYFYSNTSAVSLQTDPMTGILMNYAELQFILAEASAKGYIATGTAQNYWENGILAGLKYWLPTWPNQTSTGTISSPTTSTPEFRKYLSDADLFWNDADPLEDKMEKIHLQKYYALFLVDLQQWFEYRRTGHPVLPKGSGLRNGGVMPARMVYPVYVQSANPTNYKLAVAAQGPDAISTQVWWQRK</sequence>
<protein>
    <submittedName>
        <fullName evidence="2">SusD/RagB family nutrient-binding outer membrane lipoprotein</fullName>
    </submittedName>
</protein>
<proteinExistence type="predicted"/>
<name>A0A9X2B8Y8_9SPHI</name>
<dbReference type="InterPro" id="IPR041662">
    <property type="entry name" value="SusD-like_2"/>
</dbReference>
<organism evidence="2 3">
    <name type="scientific">Mucilaginibacter straminoryzae</name>
    <dbReference type="NCBI Taxonomy" id="2932774"/>
    <lineage>
        <taxon>Bacteria</taxon>
        <taxon>Pseudomonadati</taxon>
        <taxon>Bacteroidota</taxon>
        <taxon>Sphingobacteriia</taxon>
        <taxon>Sphingobacteriales</taxon>
        <taxon>Sphingobacteriaceae</taxon>
        <taxon>Mucilaginibacter</taxon>
    </lineage>
</organism>
<keyword evidence="2" id="KW-0449">Lipoprotein</keyword>
<gene>
    <name evidence="2" type="ORF">MUY27_09410</name>
</gene>